<feature type="domain" description="Integrase zinc-binding" evidence="1">
    <location>
        <begin position="1"/>
        <end position="33"/>
    </location>
</feature>
<evidence type="ECO:0000259" key="1">
    <source>
        <dbReference type="Pfam" id="PF17921"/>
    </source>
</evidence>
<dbReference type="Proteomes" id="UP000325315">
    <property type="component" value="Unassembled WGS sequence"/>
</dbReference>
<comment type="caution">
    <text evidence="2">The sequence shown here is derived from an EMBL/GenBank/DDBJ whole genome shotgun (WGS) entry which is preliminary data.</text>
</comment>
<gene>
    <name evidence="2" type="ORF">EPI10_032135</name>
</gene>
<dbReference type="InterPro" id="IPR041588">
    <property type="entry name" value="Integrase_H2C2"/>
</dbReference>
<accession>A0A5B6X5G5</accession>
<keyword evidence="3" id="KW-1185">Reference proteome</keyword>
<sequence length="61" mass="7216">MYKDLKGSYWWSGMKREIVEYVSTCLTCERLKAEHQVPLEAQNLGKTHNVVYETFTTFIEI</sequence>
<proteinExistence type="predicted"/>
<evidence type="ECO:0000313" key="2">
    <source>
        <dbReference type="EMBL" id="KAA3488372.1"/>
    </source>
</evidence>
<dbReference type="EMBL" id="SMMG02000001">
    <property type="protein sequence ID" value="KAA3488372.1"/>
    <property type="molecule type" value="Genomic_DNA"/>
</dbReference>
<organism evidence="2 3">
    <name type="scientific">Gossypium australe</name>
    <dbReference type="NCBI Taxonomy" id="47621"/>
    <lineage>
        <taxon>Eukaryota</taxon>
        <taxon>Viridiplantae</taxon>
        <taxon>Streptophyta</taxon>
        <taxon>Embryophyta</taxon>
        <taxon>Tracheophyta</taxon>
        <taxon>Spermatophyta</taxon>
        <taxon>Magnoliopsida</taxon>
        <taxon>eudicotyledons</taxon>
        <taxon>Gunneridae</taxon>
        <taxon>Pentapetalae</taxon>
        <taxon>rosids</taxon>
        <taxon>malvids</taxon>
        <taxon>Malvales</taxon>
        <taxon>Malvaceae</taxon>
        <taxon>Malvoideae</taxon>
        <taxon>Gossypium</taxon>
    </lineage>
</organism>
<reference evidence="3" key="1">
    <citation type="journal article" date="2019" name="Plant Biotechnol. J.">
        <title>Genome sequencing of the Australian wild diploid species Gossypium australe highlights disease resistance and delayed gland morphogenesis.</title>
        <authorList>
            <person name="Cai Y."/>
            <person name="Cai X."/>
            <person name="Wang Q."/>
            <person name="Wang P."/>
            <person name="Zhang Y."/>
            <person name="Cai C."/>
            <person name="Xu Y."/>
            <person name="Wang K."/>
            <person name="Zhou Z."/>
            <person name="Wang C."/>
            <person name="Geng S."/>
            <person name="Li B."/>
            <person name="Dong Q."/>
            <person name="Hou Y."/>
            <person name="Wang H."/>
            <person name="Ai P."/>
            <person name="Liu Z."/>
            <person name="Yi F."/>
            <person name="Sun M."/>
            <person name="An G."/>
            <person name="Cheng J."/>
            <person name="Zhang Y."/>
            <person name="Shi Q."/>
            <person name="Xie Y."/>
            <person name="Shi X."/>
            <person name="Chang Y."/>
            <person name="Huang F."/>
            <person name="Chen Y."/>
            <person name="Hong S."/>
            <person name="Mi L."/>
            <person name="Sun Q."/>
            <person name="Zhang L."/>
            <person name="Zhou B."/>
            <person name="Peng R."/>
            <person name="Zhang X."/>
            <person name="Liu F."/>
        </authorList>
    </citation>
    <scope>NUCLEOTIDE SEQUENCE [LARGE SCALE GENOMIC DNA]</scope>
    <source>
        <strain evidence="3">cv. PA1801</strain>
    </source>
</reference>
<dbReference type="OrthoDB" id="425619at2759"/>
<protein>
    <submittedName>
        <fullName evidence="2">Protein FAR1-RELATED SEQUENCE 5</fullName>
    </submittedName>
</protein>
<name>A0A5B6X5G5_9ROSI</name>
<dbReference type="Gene3D" id="1.10.340.70">
    <property type="match status" value="1"/>
</dbReference>
<evidence type="ECO:0000313" key="3">
    <source>
        <dbReference type="Proteomes" id="UP000325315"/>
    </source>
</evidence>
<dbReference type="AlphaFoldDB" id="A0A5B6X5G5"/>
<dbReference type="Pfam" id="PF17921">
    <property type="entry name" value="Integrase_H2C2"/>
    <property type="match status" value="1"/>
</dbReference>